<keyword evidence="1" id="KW-1133">Transmembrane helix</keyword>
<evidence type="ECO:0000256" key="1">
    <source>
        <dbReference type="SAM" id="Phobius"/>
    </source>
</evidence>
<protein>
    <submittedName>
        <fullName evidence="3">Flp pilus assembly protein TadG</fullName>
    </submittedName>
</protein>
<feature type="domain" description="TadE-like" evidence="2">
    <location>
        <begin position="6"/>
        <end position="48"/>
    </location>
</feature>
<dbReference type="AlphaFoldDB" id="A0A7W7ZGN1"/>
<keyword evidence="1" id="KW-0472">Membrane</keyword>
<evidence type="ECO:0000259" key="2">
    <source>
        <dbReference type="Pfam" id="PF07811"/>
    </source>
</evidence>
<keyword evidence="1" id="KW-0812">Transmembrane</keyword>
<evidence type="ECO:0000313" key="4">
    <source>
        <dbReference type="Proteomes" id="UP000540989"/>
    </source>
</evidence>
<dbReference type="InterPro" id="IPR012495">
    <property type="entry name" value="TadE-like_dom"/>
</dbReference>
<reference evidence="3 4" key="1">
    <citation type="submission" date="2020-08" db="EMBL/GenBank/DDBJ databases">
        <title>Genomic Encyclopedia of Type Strains, Phase IV (KMG-V): Genome sequencing to study the core and pangenomes of soil and plant-associated prokaryotes.</title>
        <authorList>
            <person name="Whitman W."/>
        </authorList>
    </citation>
    <scope>NUCLEOTIDE SEQUENCE [LARGE SCALE GENOMIC DNA]</scope>
    <source>
        <strain evidence="3 4">M8UP14</strain>
    </source>
</reference>
<name>A0A7W7ZGN1_9BACT</name>
<dbReference type="EMBL" id="JACHIP010000006">
    <property type="protein sequence ID" value="MBB5059574.1"/>
    <property type="molecule type" value="Genomic_DNA"/>
</dbReference>
<keyword evidence="4" id="KW-1185">Reference proteome</keyword>
<accession>A0A7W7ZGN1</accession>
<evidence type="ECO:0000313" key="3">
    <source>
        <dbReference type="EMBL" id="MBB5059574.1"/>
    </source>
</evidence>
<feature type="transmembrane region" description="Helical" evidence="1">
    <location>
        <begin position="12"/>
        <end position="33"/>
    </location>
</feature>
<organism evidence="3 4">
    <name type="scientific">Granulicella aggregans</name>
    <dbReference type="NCBI Taxonomy" id="474949"/>
    <lineage>
        <taxon>Bacteria</taxon>
        <taxon>Pseudomonadati</taxon>
        <taxon>Acidobacteriota</taxon>
        <taxon>Terriglobia</taxon>
        <taxon>Terriglobales</taxon>
        <taxon>Acidobacteriaceae</taxon>
        <taxon>Granulicella</taxon>
    </lineage>
</organism>
<proteinExistence type="predicted"/>
<dbReference type="Pfam" id="PF07811">
    <property type="entry name" value="TadE"/>
    <property type="match status" value="1"/>
</dbReference>
<gene>
    <name evidence="3" type="ORF">HDF16_004300</name>
</gene>
<comment type="caution">
    <text evidence="3">The sequence shown here is derived from an EMBL/GenBank/DDBJ whole genome shotgun (WGS) entry which is preliminary data.</text>
</comment>
<dbReference type="RefSeq" id="WP_184221206.1">
    <property type="nucleotide sequence ID" value="NZ_JACHIP010000006.1"/>
</dbReference>
<dbReference type="Proteomes" id="UP000540989">
    <property type="component" value="Unassembled WGS sequence"/>
</dbReference>
<sequence>MGDESGQSMVELALTLPALLLVVTGLMSFGVTFNNYMILTDATAVAARQLTVSRGQTTDPCQTFANSLYAAAPLLTASNLKFTITLNGTQYTKPSCSGSATSGAPANMVLGTNAVVTVTYPFALGIYGLKLTTPTSVLTAQTTELMQ</sequence>